<dbReference type="Proteomes" id="UP000830671">
    <property type="component" value="Chromosome 6"/>
</dbReference>
<proteinExistence type="predicted"/>
<feature type="transmembrane region" description="Helical" evidence="1">
    <location>
        <begin position="244"/>
        <end position="266"/>
    </location>
</feature>
<evidence type="ECO:0000313" key="3">
    <source>
        <dbReference type="EMBL" id="UQC87452.1"/>
    </source>
</evidence>
<reference evidence="3" key="1">
    <citation type="journal article" date="2021" name="Mol. Plant Microbe Interact.">
        <title>Complete Genome Sequence of the Plant-Pathogenic Fungus Colletotrichum lupini.</title>
        <authorList>
            <person name="Baroncelli R."/>
            <person name="Pensec F."/>
            <person name="Da Lio D."/>
            <person name="Boufleur T."/>
            <person name="Vicente I."/>
            <person name="Sarrocco S."/>
            <person name="Picot A."/>
            <person name="Baraldi E."/>
            <person name="Sukno S."/>
            <person name="Thon M."/>
            <person name="Le Floch G."/>
        </authorList>
    </citation>
    <scope>NUCLEOTIDE SEQUENCE</scope>
    <source>
        <strain evidence="3">IMI 504893</strain>
    </source>
</reference>
<evidence type="ECO:0000256" key="1">
    <source>
        <dbReference type="SAM" id="Phobius"/>
    </source>
</evidence>
<dbReference type="GeneID" id="73346925"/>
<accession>A0A9Q8T372</accession>
<dbReference type="AlphaFoldDB" id="A0A9Q8T372"/>
<dbReference type="Pfam" id="PF05686">
    <property type="entry name" value="Glyco_transf_90"/>
    <property type="match status" value="1"/>
</dbReference>
<keyword evidence="1" id="KW-1133">Transmembrane helix</keyword>
<keyword evidence="1" id="KW-0472">Membrane</keyword>
<organism evidence="3 4">
    <name type="scientific">Colletotrichum lupini</name>
    <dbReference type="NCBI Taxonomy" id="145971"/>
    <lineage>
        <taxon>Eukaryota</taxon>
        <taxon>Fungi</taxon>
        <taxon>Dikarya</taxon>
        <taxon>Ascomycota</taxon>
        <taxon>Pezizomycotina</taxon>
        <taxon>Sordariomycetes</taxon>
        <taxon>Hypocreomycetidae</taxon>
        <taxon>Glomerellales</taxon>
        <taxon>Glomerellaceae</taxon>
        <taxon>Colletotrichum</taxon>
        <taxon>Colletotrichum acutatum species complex</taxon>
    </lineage>
</organism>
<feature type="transmembrane region" description="Helical" evidence="1">
    <location>
        <begin position="340"/>
        <end position="359"/>
    </location>
</feature>
<evidence type="ECO:0000259" key="2">
    <source>
        <dbReference type="SMART" id="SM00672"/>
    </source>
</evidence>
<keyword evidence="4" id="KW-1185">Reference proteome</keyword>
<dbReference type="InterPro" id="IPR051091">
    <property type="entry name" value="O-Glucosyltr/Glycosyltrsf_90"/>
</dbReference>
<dbReference type="RefSeq" id="XP_049149061.1">
    <property type="nucleotide sequence ID" value="XM_049291915.1"/>
</dbReference>
<dbReference type="KEGG" id="clup:CLUP02_12957"/>
<feature type="domain" description="Glycosyl transferase CAP10" evidence="2">
    <location>
        <begin position="735"/>
        <end position="1022"/>
    </location>
</feature>
<feature type="transmembrane region" description="Helical" evidence="1">
    <location>
        <begin position="272"/>
        <end position="291"/>
    </location>
</feature>
<dbReference type="InterPro" id="IPR006598">
    <property type="entry name" value="CAP10"/>
</dbReference>
<dbReference type="PANTHER" id="PTHR12203">
    <property type="entry name" value="KDEL LYS-ASP-GLU-LEU CONTAINING - RELATED"/>
    <property type="match status" value="1"/>
</dbReference>
<dbReference type="EMBL" id="CP019478">
    <property type="protein sequence ID" value="UQC87452.1"/>
    <property type="molecule type" value="Genomic_DNA"/>
</dbReference>
<dbReference type="PANTHER" id="PTHR12203:SF61">
    <property type="entry name" value="CAPSULE PROTEIN"/>
    <property type="match status" value="1"/>
</dbReference>
<protein>
    <recommendedName>
        <fullName evidence="2">Glycosyl transferase CAP10 domain-containing protein</fullName>
    </recommendedName>
</protein>
<feature type="transmembrane region" description="Helical" evidence="1">
    <location>
        <begin position="488"/>
        <end position="506"/>
    </location>
</feature>
<evidence type="ECO:0000313" key="4">
    <source>
        <dbReference type="Proteomes" id="UP000830671"/>
    </source>
</evidence>
<feature type="transmembrane region" description="Helical" evidence="1">
    <location>
        <begin position="380"/>
        <end position="398"/>
    </location>
</feature>
<keyword evidence="1" id="KW-0812">Transmembrane</keyword>
<gene>
    <name evidence="3" type="ORF">CLUP02_12957</name>
</gene>
<name>A0A9Q8T372_9PEZI</name>
<sequence>MGLSPGFRWCLGSDVFLDDGWDEPRIAQSSLAALQTMNPNLKLLIIDLHHHHQEFDSQYRIVAWRLGQIVMGPAVFPIVPLGSRPVVSSISHSSNHFDSTHCWLPGLCSYSLVVYAGCACLTHGCKTLRGCSTGSKHLFLVYTLFRTLLQCCKDDYPSFLNYNYSSFESIEEFGSITGPAGAAAICTVVTHYLSSNTAELWSELLCWLLLPILFRSTLQSSYSLGDSKGSKNSLPSLIPRSPGLGVALGSVRLWAVAFAIAVVSVYRAEYKTIIVVLPVLSPFLLLVHKGFSRSDLPSPDITPLIRPKVQIFLFDTLPGSFLIGLFAAFTLCGWDLEASAFATIPAIAMLVIYTSFEYANAAHRTYCYPKVHLQQSVTALAPRVVFLLVTCLILDASIFDFTTINIPSTVFLGITKALEWYFMARTAECTSWRIAPAIGTFGITATLGPFSQASEFQAISHMAVSILALGNMGHLISKPSKTKRVPTLWLLAIASLGPYIMNLFVARDAVSTAQTFAGHSEKHPVEILSRQADIKFQHLLRTQSANYTAVRVEYLRRYGTEPPPGLEEWFDFAVANQSPIIDNFDMIFDSVSPLLKMSGEQVNQVMRTAYEATGSDLWLCSFSSARGTTQCQHAYRTFDRNIASSFNKLLKGLEHSKIPDLKFLVNHLDEPRVLLPSQFAGDVDGQPSITLGRFDLKNMSGRPVGKEITKHCLDQEQLASRHTRNSTVDSYGLPFVSDLSMAADLCQHPEHTSLHGLIARPKSFRLIEGLVPILSTGVLSSMGDIVYPSPAYLEEEFQYADDQDIQWEEKSNNVYWTGSNTGGFAVDGSWRNYHRQRFVTLAQNLQQPEEQHHTYLRLVNSVVERVTSSFLNSRLYDVAFTRLFQCRRTQCRDQHSYFNVRSWVDKNQAFRSRLVFDLDGNGISGRYHKFLASKSTPLKQTLLREWHDERLVPWTHYVPVSLSMEELPELVSYLTTTDSGQQRARNIAIQGREWHAKSLREVDFTIYNYRLLLELARLQDPKRKQS</sequence>
<dbReference type="SMART" id="SM00672">
    <property type="entry name" value="CAP10"/>
    <property type="match status" value="1"/>
</dbReference>
<feature type="transmembrane region" description="Helical" evidence="1">
    <location>
        <begin position="312"/>
        <end position="334"/>
    </location>
</feature>